<protein>
    <recommendedName>
        <fullName evidence="6 7">Small ribosomal subunit protein uS4</fullName>
    </recommendedName>
</protein>
<dbReference type="Proteomes" id="UP000217785">
    <property type="component" value="Unassembled WGS sequence"/>
</dbReference>
<dbReference type="GO" id="GO:0015935">
    <property type="term" value="C:small ribosomal subunit"/>
    <property type="evidence" value="ECO:0007669"/>
    <property type="project" value="InterPro"/>
</dbReference>
<dbReference type="Pfam" id="PF00163">
    <property type="entry name" value="Ribosomal_S4"/>
    <property type="match status" value="1"/>
</dbReference>
<dbReference type="InterPro" id="IPR001912">
    <property type="entry name" value="Ribosomal_uS4_N"/>
</dbReference>
<feature type="domain" description="Small ribosomal subunit protein uS4 N-terminal" evidence="10">
    <location>
        <begin position="3"/>
        <end position="92"/>
    </location>
</feature>
<dbReference type="CDD" id="cd00165">
    <property type="entry name" value="S4"/>
    <property type="match status" value="1"/>
</dbReference>
<keyword evidence="12" id="KW-1185">Reference proteome</keyword>
<dbReference type="Gene3D" id="3.10.290.10">
    <property type="entry name" value="RNA-binding S4 domain"/>
    <property type="match status" value="1"/>
</dbReference>
<dbReference type="InterPro" id="IPR005709">
    <property type="entry name" value="Ribosomal_uS4_bac-type"/>
</dbReference>
<evidence type="ECO:0000313" key="12">
    <source>
        <dbReference type="Proteomes" id="UP000217785"/>
    </source>
</evidence>
<dbReference type="PROSITE" id="PS00632">
    <property type="entry name" value="RIBOSOMAL_S4"/>
    <property type="match status" value="1"/>
</dbReference>
<dbReference type="PROSITE" id="PS50889">
    <property type="entry name" value="S4"/>
    <property type="match status" value="1"/>
</dbReference>
<dbReference type="OrthoDB" id="9803672at2"/>
<gene>
    <name evidence="7" type="primary">rpsD</name>
    <name evidence="11" type="ORF">EFBL_1557</name>
</gene>
<dbReference type="SMART" id="SM00363">
    <property type="entry name" value="S4"/>
    <property type="match status" value="1"/>
</dbReference>
<evidence type="ECO:0000256" key="7">
    <source>
        <dbReference type="HAMAP-Rule" id="MF_01306"/>
    </source>
</evidence>
<dbReference type="SMART" id="SM01390">
    <property type="entry name" value="Ribosomal_S4"/>
    <property type="match status" value="1"/>
</dbReference>
<dbReference type="GO" id="GO:0019843">
    <property type="term" value="F:rRNA binding"/>
    <property type="evidence" value="ECO:0007669"/>
    <property type="project" value="UniProtKB-UniRule"/>
</dbReference>
<dbReference type="GO" id="GO:0006412">
    <property type="term" value="P:translation"/>
    <property type="evidence" value="ECO:0007669"/>
    <property type="project" value="UniProtKB-UniRule"/>
</dbReference>
<dbReference type="Gene3D" id="1.10.1050.10">
    <property type="entry name" value="Ribosomal Protein S4 Delta 41, Chain A, domain 1"/>
    <property type="match status" value="1"/>
</dbReference>
<dbReference type="NCBIfam" id="TIGR01017">
    <property type="entry name" value="rpsD_bact"/>
    <property type="match status" value="1"/>
</dbReference>
<evidence type="ECO:0000256" key="3">
    <source>
        <dbReference type="ARBA" id="ARBA00022884"/>
    </source>
</evidence>
<comment type="similarity">
    <text evidence="1 7 8">Belongs to the universal ribosomal protein uS4 family.</text>
</comment>
<dbReference type="FunFam" id="3.10.290.10:FF:000001">
    <property type="entry name" value="30S ribosomal protein S4"/>
    <property type="match status" value="1"/>
</dbReference>
<feature type="domain" description="RNA-binding S4" evidence="9">
    <location>
        <begin position="93"/>
        <end position="157"/>
    </location>
</feature>
<proteinExistence type="inferred from homology"/>
<evidence type="ECO:0000256" key="4">
    <source>
        <dbReference type="ARBA" id="ARBA00022980"/>
    </source>
</evidence>
<evidence type="ECO:0000259" key="9">
    <source>
        <dbReference type="SMART" id="SM00363"/>
    </source>
</evidence>
<dbReference type="GO" id="GO:0042274">
    <property type="term" value="P:ribosomal small subunit biogenesis"/>
    <property type="evidence" value="ECO:0007669"/>
    <property type="project" value="TreeGrafter"/>
</dbReference>
<comment type="subunit">
    <text evidence="7">Part of the 30S ribosomal subunit. Contacts protein S5. The interaction surface between S4 and S5 is involved in control of translational fidelity.</text>
</comment>
<dbReference type="Pfam" id="PF01479">
    <property type="entry name" value="S4"/>
    <property type="match status" value="1"/>
</dbReference>
<dbReference type="AlphaFoldDB" id="A0A292YLZ4"/>
<comment type="caution">
    <text evidence="11">The sequence shown here is derived from an EMBL/GenBank/DDBJ whole genome shotgun (WGS) entry which is preliminary data.</text>
</comment>
<dbReference type="SUPFAM" id="SSF55174">
    <property type="entry name" value="Alpha-L RNA-binding motif"/>
    <property type="match status" value="1"/>
</dbReference>
<dbReference type="GO" id="GO:0003735">
    <property type="term" value="F:structural constituent of ribosome"/>
    <property type="evidence" value="ECO:0007669"/>
    <property type="project" value="InterPro"/>
</dbReference>
<dbReference type="EMBL" id="BDUF01000043">
    <property type="protein sequence ID" value="GAX89931.1"/>
    <property type="molecule type" value="Genomic_DNA"/>
</dbReference>
<dbReference type="PANTHER" id="PTHR11831:SF4">
    <property type="entry name" value="SMALL RIBOSOMAL SUBUNIT PROTEIN US4M"/>
    <property type="match status" value="1"/>
</dbReference>
<evidence type="ECO:0000259" key="10">
    <source>
        <dbReference type="SMART" id="SM01390"/>
    </source>
</evidence>
<dbReference type="RefSeq" id="WP_096181640.1">
    <property type="nucleotide sequence ID" value="NZ_BDUF01000043.1"/>
</dbReference>
<evidence type="ECO:0000313" key="11">
    <source>
        <dbReference type="EMBL" id="GAX89931.1"/>
    </source>
</evidence>
<keyword evidence="5 7" id="KW-0687">Ribonucleoprotein</keyword>
<dbReference type="InterPro" id="IPR022801">
    <property type="entry name" value="Ribosomal_uS4"/>
</dbReference>
<dbReference type="NCBIfam" id="NF003717">
    <property type="entry name" value="PRK05327.1"/>
    <property type="match status" value="1"/>
</dbReference>
<organism evidence="11 12">
    <name type="scientific">Effusibacillus lacus</name>
    <dbReference type="NCBI Taxonomy" id="1348429"/>
    <lineage>
        <taxon>Bacteria</taxon>
        <taxon>Bacillati</taxon>
        <taxon>Bacillota</taxon>
        <taxon>Bacilli</taxon>
        <taxon>Bacillales</taxon>
        <taxon>Alicyclobacillaceae</taxon>
        <taxon>Effusibacillus</taxon>
    </lineage>
</organism>
<evidence type="ECO:0000256" key="8">
    <source>
        <dbReference type="RuleBase" id="RU003699"/>
    </source>
</evidence>
<evidence type="ECO:0000256" key="1">
    <source>
        <dbReference type="ARBA" id="ARBA00007465"/>
    </source>
</evidence>
<evidence type="ECO:0000256" key="5">
    <source>
        <dbReference type="ARBA" id="ARBA00023274"/>
    </source>
</evidence>
<dbReference type="InterPro" id="IPR036986">
    <property type="entry name" value="S4_RNA-bd_sf"/>
</dbReference>
<keyword evidence="3 7" id="KW-0694">RNA-binding</keyword>
<sequence length="201" mass="22927">MARRTGPKHKLCRQVGYALCGLPKCPAHKRPYPPGQHGPGKRTKRSEYGIQLLEKQKLRYVYGVQEKQFRRYYEEAARRKGITGANLFELLESRLDNIVYRLGFARTLDGARQLVSHGHVTVNGRRVNIASYQVQVGDSIGLTEKGREMAPVKESLENRPILPPYLSFDEASMTGVLTRKPERTEIPVDVNETLIVEFYSR</sequence>
<keyword evidence="2 7" id="KW-0699">rRNA-binding</keyword>
<name>A0A292YLZ4_9BACL</name>
<comment type="function">
    <text evidence="7">With S5 and S12 plays an important role in translational accuracy.</text>
</comment>
<dbReference type="InterPro" id="IPR018079">
    <property type="entry name" value="Ribosomal_uS4_CS"/>
</dbReference>
<dbReference type="InterPro" id="IPR002942">
    <property type="entry name" value="S4_RNA-bd"/>
</dbReference>
<accession>A0A292YLZ4</accession>
<comment type="function">
    <text evidence="7">One of the primary rRNA binding proteins, it binds directly to 16S rRNA where it nucleates assembly of the body of the 30S subunit.</text>
</comment>
<dbReference type="PANTHER" id="PTHR11831">
    <property type="entry name" value="30S 40S RIBOSOMAL PROTEIN"/>
    <property type="match status" value="1"/>
</dbReference>
<reference evidence="12" key="1">
    <citation type="submission" date="2017-07" db="EMBL/GenBank/DDBJ databases">
        <title>Draft genome sequence of Effusibacillus lacus strain skLN1.</title>
        <authorList>
            <person name="Watanabe M."/>
            <person name="Kojima H."/>
            <person name="Fukui M."/>
        </authorList>
    </citation>
    <scope>NUCLEOTIDE SEQUENCE [LARGE SCALE GENOMIC DNA]</scope>
    <source>
        <strain evidence="12">skLN1</strain>
    </source>
</reference>
<evidence type="ECO:0000256" key="6">
    <source>
        <dbReference type="ARBA" id="ARBA00035254"/>
    </source>
</evidence>
<keyword evidence="4 7" id="KW-0689">Ribosomal protein</keyword>
<dbReference type="HAMAP" id="MF_01306_B">
    <property type="entry name" value="Ribosomal_uS4_B"/>
    <property type="match status" value="1"/>
</dbReference>
<evidence type="ECO:0000256" key="2">
    <source>
        <dbReference type="ARBA" id="ARBA00022730"/>
    </source>
</evidence>